<dbReference type="InterPro" id="IPR029052">
    <property type="entry name" value="Metallo-depent_PP-like"/>
</dbReference>
<feature type="domain" description="Calcineurin-like phosphoesterase" evidence="1">
    <location>
        <begin position="1"/>
        <end position="225"/>
    </location>
</feature>
<gene>
    <name evidence="2" type="primary">461</name>
    <name evidence="2" type="ORF">PBI_121Q_461</name>
</gene>
<dbReference type="Gene3D" id="3.60.21.10">
    <property type="match status" value="1"/>
</dbReference>
<evidence type="ECO:0000259" key="1">
    <source>
        <dbReference type="Pfam" id="PF00149"/>
    </source>
</evidence>
<dbReference type="RefSeq" id="YP_009102048.1">
    <property type="nucleotide sequence ID" value="NC_025447.1"/>
</dbReference>
<reference evidence="2 3" key="1">
    <citation type="submission" date="2014-09" db="EMBL/GenBank/DDBJ databases">
        <authorList>
            <person name="Lapin J.S."/>
            <person name="Pope W.H."/>
            <person name="Hua J."/>
            <person name="Ford M.E."/>
            <person name="Conway J.F."/>
            <person name="Hatfull G.F."/>
            <person name="Hendrix R.W."/>
        </authorList>
    </citation>
    <scope>NUCLEOTIDE SEQUENCE [LARGE SCALE GENOMIC DNA]</scope>
</reference>
<evidence type="ECO:0000313" key="2">
    <source>
        <dbReference type="EMBL" id="AIT14351.1"/>
    </source>
</evidence>
<dbReference type="SUPFAM" id="SSF56300">
    <property type="entry name" value="Metallo-dependent phosphatases"/>
    <property type="match status" value="1"/>
</dbReference>
<name>A0A097EY44_9CAUD</name>
<evidence type="ECO:0000313" key="3">
    <source>
        <dbReference type="Proteomes" id="UP000029889"/>
    </source>
</evidence>
<dbReference type="Proteomes" id="UP000029889">
    <property type="component" value="Segment"/>
</dbReference>
<dbReference type="PANTHER" id="PTHR37844:SF2">
    <property type="entry name" value="SER_THR PROTEIN PHOSPHATASE SUPERFAMILY (AFU_ORTHOLOGUE AFUA_1G14840)"/>
    <property type="match status" value="1"/>
</dbReference>
<accession>A0A097EY44</accession>
<dbReference type="PANTHER" id="PTHR37844">
    <property type="entry name" value="SER/THR PROTEIN PHOSPHATASE SUPERFAMILY (AFU_ORTHOLOGUE AFUA_1G14840)"/>
    <property type="match status" value="1"/>
</dbReference>
<proteinExistence type="predicted"/>
<dbReference type="OrthoDB" id="9817at10239"/>
<organism evidence="2 3">
    <name type="scientific">Escherichia phage 121Q</name>
    <dbReference type="NCBI Taxonomy" id="1555202"/>
    <lineage>
        <taxon>Viruses</taxon>
        <taxon>Duplodnaviria</taxon>
        <taxon>Heunggongvirae</taxon>
        <taxon>Uroviricota</taxon>
        <taxon>Caudoviricetes</taxon>
        <taxon>Asteriusvirus</taxon>
        <taxon>Asteriusvirus av121Q</taxon>
    </lineage>
</organism>
<protein>
    <submittedName>
        <fullName evidence="2">Calcineurin-like phosphoesterase</fullName>
    </submittedName>
</protein>
<dbReference type="KEGG" id="vg:22111501"/>
<dbReference type="GeneID" id="22111501"/>
<dbReference type="Pfam" id="PF00149">
    <property type="entry name" value="Metallophos"/>
    <property type="match status" value="1"/>
</dbReference>
<keyword evidence="3" id="KW-1185">Reference proteome</keyword>
<dbReference type="GO" id="GO:0016787">
    <property type="term" value="F:hydrolase activity"/>
    <property type="evidence" value="ECO:0007669"/>
    <property type="project" value="InterPro"/>
</dbReference>
<sequence>MKFVVTSDVHGGTDYLHSGDYSDVVLIIAGDFDEVKRSRYRTGIESLCKQFKNVVLVPGNHEYYGSNIIKTHKVLSNMQDEIPNFIFLQNKFVWLDGVLLVGSTLWTDFDKGNSLTKFDARQKMNDYKHIRHGTTSEPWRKKLTPDDTEFMHHKDKQFIKNSIDTVRFMHDNDFKVIVITHHAPSYQSVSPKYKNDSLNGCYCSDMDQYIEDLGADVWIHGHVHSSFDYHIGKTRIICNPRGYESYSGSCENFDYNPKFVFEI</sequence>
<dbReference type="EMBL" id="KM507819">
    <property type="protein sequence ID" value="AIT14351.1"/>
    <property type="molecule type" value="Genomic_DNA"/>
</dbReference>
<dbReference type="InterPro" id="IPR004843">
    <property type="entry name" value="Calcineurin-like_PHP"/>
</dbReference>